<proteinExistence type="predicted"/>
<feature type="non-terminal residue" evidence="3">
    <location>
        <position position="263"/>
    </location>
</feature>
<name>A0AAW0X5L7_CHEQU</name>
<keyword evidence="4" id="KW-1185">Reference proteome</keyword>
<dbReference type="Proteomes" id="UP001445076">
    <property type="component" value="Unassembled WGS sequence"/>
</dbReference>
<evidence type="ECO:0000313" key="4">
    <source>
        <dbReference type="Proteomes" id="UP001445076"/>
    </source>
</evidence>
<sequence length="263" mass="29039">FTARRYRPARRQKMRVFTVAATVALLLAVPECHAQRPQFLDVAPFSHGLLRRPPSPRLRGSPSPPVGSKGPPLLPHPSGPLFHGPPTKESFEPYGPQFSPEHGTGHLPLDPRPNFDNPHFQPVDVRLPADEEALEGGDFSQLFSEESALPGRDSAAPGQDSAAFGQDSPAPGREDSKQHLPSEHLRPPAEQQLDDFSSLKQSSESHNDLHHLDSQDQDARPSQEEYPAGVTEEIIPQVTPQQEEESQLQHPPRHSLKQKETQA</sequence>
<evidence type="ECO:0000256" key="2">
    <source>
        <dbReference type="SAM" id="SignalP"/>
    </source>
</evidence>
<feature type="signal peptide" evidence="2">
    <location>
        <begin position="1"/>
        <end position="34"/>
    </location>
</feature>
<gene>
    <name evidence="3" type="ORF">OTU49_005936</name>
</gene>
<feature type="compositionally biased region" description="Basic and acidic residues" evidence="1">
    <location>
        <begin position="172"/>
        <end position="187"/>
    </location>
</feature>
<reference evidence="3 4" key="1">
    <citation type="journal article" date="2024" name="BMC Genomics">
        <title>Genome assembly of redclaw crayfish (Cherax quadricarinatus) provides insights into its immune adaptation and hypoxia tolerance.</title>
        <authorList>
            <person name="Liu Z."/>
            <person name="Zheng J."/>
            <person name="Li H."/>
            <person name="Fang K."/>
            <person name="Wang S."/>
            <person name="He J."/>
            <person name="Zhou D."/>
            <person name="Weng S."/>
            <person name="Chi M."/>
            <person name="Gu Z."/>
            <person name="He J."/>
            <person name="Li F."/>
            <person name="Wang M."/>
        </authorList>
    </citation>
    <scope>NUCLEOTIDE SEQUENCE [LARGE SCALE GENOMIC DNA]</scope>
    <source>
        <strain evidence="3">ZL_2023a</strain>
    </source>
</reference>
<feature type="region of interest" description="Disordered" evidence="1">
    <location>
        <begin position="51"/>
        <end position="263"/>
    </location>
</feature>
<evidence type="ECO:0000256" key="1">
    <source>
        <dbReference type="SAM" id="MobiDB-lite"/>
    </source>
</evidence>
<protein>
    <submittedName>
        <fullName evidence="3">Uncharacterized protein</fullName>
    </submittedName>
</protein>
<dbReference type="AlphaFoldDB" id="A0AAW0X5L7"/>
<comment type="caution">
    <text evidence="3">The sequence shown here is derived from an EMBL/GenBank/DDBJ whole genome shotgun (WGS) entry which is preliminary data.</text>
</comment>
<feature type="non-terminal residue" evidence="3">
    <location>
        <position position="1"/>
    </location>
</feature>
<evidence type="ECO:0000313" key="3">
    <source>
        <dbReference type="EMBL" id="KAK8734693.1"/>
    </source>
</evidence>
<dbReference type="EMBL" id="JARKIK010000050">
    <property type="protein sequence ID" value="KAK8734693.1"/>
    <property type="molecule type" value="Genomic_DNA"/>
</dbReference>
<feature type="compositionally biased region" description="Basic and acidic residues" evidence="1">
    <location>
        <begin position="203"/>
        <end position="223"/>
    </location>
</feature>
<organism evidence="3 4">
    <name type="scientific">Cherax quadricarinatus</name>
    <name type="common">Australian red claw crayfish</name>
    <dbReference type="NCBI Taxonomy" id="27406"/>
    <lineage>
        <taxon>Eukaryota</taxon>
        <taxon>Metazoa</taxon>
        <taxon>Ecdysozoa</taxon>
        <taxon>Arthropoda</taxon>
        <taxon>Crustacea</taxon>
        <taxon>Multicrustacea</taxon>
        <taxon>Malacostraca</taxon>
        <taxon>Eumalacostraca</taxon>
        <taxon>Eucarida</taxon>
        <taxon>Decapoda</taxon>
        <taxon>Pleocyemata</taxon>
        <taxon>Astacidea</taxon>
        <taxon>Parastacoidea</taxon>
        <taxon>Parastacidae</taxon>
        <taxon>Cherax</taxon>
    </lineage>
</organism>
<accession>A0AAW0X5L7</accession>
<keyword evidence="2" id="KW-0732">Signal</keyword>
<feature type="compositionally biased region" description="Low complexity" evidence="1">
    <location>
        <begin position="57"/>
        <end position="71"/>
    </location>
</feature>
<feature type="chain" id="PRO_5043441185" evidence="2">
    <location>
        <begin position="35"/>
        <end position="263"/>
    </location>
</feature>